<dbReference type="SUPFAM" id="SSF48452">
    <property type="entry name" value="TPR-like"/>
    <property type="match status" value="1"/>
</dbReference>
<dbReference type="Proteomes" id="UP000612680">
    <property type="component" value="Chromosome"/>
</dbReference>
<dbReference type="PROSITE" id="PS51257">
    <property type="entry name" value="PROKAR_LIPOPROTEIN"/>
    <property type="match status" value="1"/>
</dbReference>
<dbReference type="Pfam" id="PF14322">
    <property type="entry name" value="SusD-like_3"/>
    <property type="match status" value="1"/>
</dbReference>
<protein>
    <submittedName>
        <fullName evidence="8">RagB/SusD family nutrient uptake outer membrane protein</fullName>
    </submittedName>
</protein>
<keyword evidence="9" id="KW-1185">Reference proteome</keyword>
<dbReference type="EMBL" id="CP056775">
    <property type="protein sequence ID" value="QRR00271.1"/>
    <property type="molecule type" value="Genomic_DNA"/>
</dbReference>
<feature type="domain" description="RagB/SusD" evidence="6">
    <location>
        <begin position="347"/>
        <end position="504"/>
    </location>
</feature>
<dbReference type="Pfam" id="PF07980">
    <property type="entry name" value="SusD_RagB"/>
    <property type="match status" value="1"/>
</dbReference>
<proteinExistence type="inferred from homology"/>
<dbReference type="InterPro" id="IPR011990">
    <property type="entry name" value="TPR-like_helical_dom_sf"/>
</dbReference>
<evidence type="ECO:0000313" key="8">
    <source>
        <dbReference type="EMBL" id="QRR00271.1"/>
    </source>
</evidence>
<evidence type="ECO:0000259" key="7">
    <source>
        <dbReference type="Pfam" id="PF14322"/>
    </source>
</evidence>
<evidence type="ECO:0000259" key="6">
    <source>
        <dbReference type="Pfam" id="PF07980"/>
    </source>
</evidence>
<name>A0ABX7I2F5_9BACT</name>
<evidence type="ECO:0000313" key="9">
    <source>
        <dbReference type="Proteomes" id="UP000612680"/>
    </source>
</evidence>
<dbReference type="InterPro" id="IPR012944">
    <property type="entry name" value="SusD_RagB_dom"/>
</dbReference>
<gene>
    <name evidence="8" type="ORF">HWI92_04805</name>
</gene>
<dbReference type="RefSeq" id="WP_204661140.1">
    <property type="nucleotide sequence ID" value="NZ_CP056775.1"/>
</dbReference>
<evidence type="ECO:0000256" key="3">
    <source>
        <dbReference type="ARBA" id="ARBA00022729"/>
    </source>
</evidence>
<comment type="similarity">
    <text evidence="2">Belongs to the SusD family.</text>
</comment>
<reference evidence="8 9" key="1">
    <citation type="submission" date="2020-06" db="EMBL/GenBank/DDBJ databases">
        <title>Dyadobacter sandarakinus sp. nov., isolated from the soil of the Arctic Yellow River Station.</title>
        <authorList>
            <person name="Zhang Y."/>
            <person name="Peng F."/>
        </authorList>
    </citation>
    <scope>NUCLEOTIDE SEQUENCE [LARGE SCALE GENOMIC DNA]</scope>
    <source>
        <strain evidence="8 9">Q3-56</strain>
    </source>
</reference>
<keyword evidence="4" id="KW-0472">Membrane</keyword>
<evidence type="ECO:0000256" key="2">
    <source>
        <dbReference type="ARBA" id="ARBA00006275"/>
    </source>
</evidence>
<keyword evidence="5" id="KW-0998">Cell outer membrane</keyword>
<dbReference type="InterPro" id="IPR033985">
    <property type="entry name" value="SusD-like_N"/>
</dbReference>
<comment type="subcellular location">
    <subcellularLocation>
        <location evidence="1">Cell outer membrane</location>
    </subcellularLocation>
</comment>
<dbReference type="Gene3D" id="1.25.40.390">
    <property type="match status" value="1"/>
</dbReference>
<organism evidence="8 9">
    <name type="scientific">Dyadobacter sandarakinus</name>
    <dbReference type="NCBI Taxonomy" id="2747268"/>
    <lineage>
        <taxon>Bacteria</taxon>
        <taxon>Pseudomonadati</taxon>
        <taxon>Bacteroidota</taxon>
        <taxon>Cytophagia</taxon>
        <taxon>Cytophagales</taxon>
        <taxon>Spirosomataceae</taxon>
        <taxon>Dyadobacter</taxon>
    </lineage>
</organism>
<accession>A0ABX7I2F5</accession>
<feature type="domain" description="SusD-like N-terminal" evidence="7">
    <location>
        <begin position="87"/>
        <end position="222"/>
    </location>
</feature>
<sequence length="504" mass="56710">MKKHLHRIILIIIPAMLASCFDIAEKPVGLLDPQAIFRTPKDVEAVIFGAYGWIASERLYGRQFVSALMLRDDMSDIGDRGTPAERQQVNDFNMDDNNYMVYQFWPYWYQVISAANAAITGAGSLGVPAAEINPLVAEARFIRAFAYFHLVRLFGDIPYVDFFIADAESVSKLNRTPAAVVYKGIRADLEFAKQWLPDKQPAEVRSRATKGTAAAYLADLYLTLHDYTGAYREAKWVIENKSRFGYDLEPDFQTLFQAPQANDMQEHIFAIDFLGLQIGLAGANDDIMAPMTGIRGGDAPRSGWSVIVPSQRVFDTWDGRDYRKQVSFDTTILIGGKVVPYTEFPNVRRPHIAKYARFAGNSNAEGRDSDQNYAAMRYAEVLLIAAEAAGELGGTTNEAMGYVNEVRARARNRAGTLTDFPADVDPKLSKEEFISLVLEERRLELAFEYKRWYDIQRRKLGEVAFKDSSSLEPHANFSPGRDYLMPIPRVDLQTNPNLTQNPGY</sequence>
<evidence type="ECO:0000256" key="5">
    <source>
        <dbReference type="ARBA" id="ARBA00023237"/>
    </source>
</evidence>
<evidence type="ECO:0000256" key="4">
    <source>
        <dbReference type="ARBA" id="ARBA00023136"/>
    </source>
</evidence>
<keyword evidence="3" id="KW-0732">Signal</keyword>
<evidence type="ECO:0000256" key="1">
    <source>
        <dbReference type="ARBA" id="ARBA00004442"/>
    </source>
</evidence>